<dbReference type="GO" id="GO:0000045">
    <property type="term" value="P:autophagosome assembly"/>
    <property type="evidence" value="ECO:0007669"/>
    <property type="project" value="TreeGrafter"/>
</dbReference>
<dbReference type="EMBL" id="DS022300">
    <property type="protein sequence ID" value="OAJ36645.1"/>
    <property type="molecule type" value="Genomic_DNA"/>
</dbReference>
<feature type="domain" description="UBX" evidence="2">
    <location>
        <begin position="340"/>
        <end position="417"/>
    </location>
</feature>
<dbReference type="InterPro" id="IPR001012">
    <property type="entry name" value="UBX_dom"/>
</dbReference>
<dbReference type="OrthoDB" id="25887at2759"/>
<evidence type="ECO:0000256" key="1">
    <source>
        <dbReference type="SAM" id="MobiDB-lite"/>
    </source>
</evidence>
<dbReference type="InterPro" id="IPR009060">
    <property type="entry name" value="UBA-like_sf"/>
</dbReference>
<dbReference type="Proteomes" id="UP000077115">
    <property type="component" value="Unassembled WGS sequence"/>
</dbReference>
<proteinExistence type="predicted"/>
<dbReference type="PROSITE" id="PS51399">
    <property type="entry name" value="SEP"/>
    <property type="match status" value="1"/>
</dbReference>
<reference evidence="5 6" key="2">
    <citation type="submission" date="2016-05" db="EMBL/GenBank/DDBJ databases">
        <title>Lineage-specific infection strategies underlie the spectrum of fungal disease in amphibians.</title>
        <authorList>
            <person name="Cuomo C.A."/>
            <person name="Farrer R.A."/>
            <person name="James T."/>
            <person name="Longcore J."/>
            <person name="Birren B."/>
        </authorList>
    </citation>
    <scope>NUCLEOTIDE SEQUENCE [LARGE SCALE GENOMIC DNA]</scope>
    <source>
        <strain evidence="5 6">JEL423</strain>
    </source>
</reference>
<dbReference type="GO" id="GO:0061025">
    <property type="term" value="P:membrane fusion"/>
    <property type="evidence" value="ECO:0007669"/>
    <property type="project" value="TreeGrafter"/>
</dbReference>
<dbReference type="FunFam" id="3.30.420.210:FF:000002">
    <property type="entry name" value="UBX domain-containing protein 1"/>
    <property type="match status" value="1"/>
</dbReference>
<dbReference type="PANTHER" id="PTHR23333">
    <property type="entry name" value="UBX DOMAIN CONTAINING PROTEIN"/>
    <property type="match status" value="1"/>
</dbReference>
<evidence type="ECO:0000259" key="4">
    <source>
        <dbReference type="PROSITE" id="PS51399"/>
    </source>
</evidence>
<dbReference type="Pfam" id="PF08059">
    <property type="entry name" value="SEP"/>
    <property type="match status" value="1"/>
</dbReference>
<dbReference type="eggNOG" id="KOG2086">
    <property type="taxonomic scope" value="Eukaryota"/>
</dbReference>
<dbReference type="AlphaFoldDB" id="A0A177WA81"/>
<dbReference type="FunFam" id="1.10.8.10:FF:000020">
    <property type="entry name" value="NSFL1 (p97) cofactor (p47)"/>
    <property type="match status" value="1"/>
</dbReference>
<dbReference type="GO" id="GO:0031468">
    <property type="term" value="P:nuclear membrane reassembly"/>
    <property type="evidence" value="ECO:0007669"/>
    <property type="project" value="TreeGrafter"/>
</dbReference>
<dbReference type="InterPro" id="IPR036241">
    <property type="entry name" value="NSFL1C_SEP_dom_sf"/>
</dbReference>
<reference evidence="5 6" key="1">
    <citation type="submission" date="2006-10" db="EMBL/GenBank/DDBJ databases">
        <title>The Genome Sequence of Batrachochytrium dendrobatidis JEL423.</title>
        <authorList>
            <consortium name="The Broad Institute Genome Sequencing Platform"/>
            <person name="Birren B."/>
            <person name="Lander E."/>
            <person name="Galagan J."/>
            <person name="Cuomo C."/>
            <person name="Devon K."/>
            <person name="Jaffe D."/>
            <person name="Butler J."/>
            <person name="Alvarez P."/>
            <person name="Gnerre S."/>
            <person name="Grabherr M."/>
            <person name="Kleber M."/>
            <person name="Mauceli E."/>
            <person name="Brockman W."/>
            <person name="Young S."/>
            <person name="LaButti K."/>
            <person name="Sykes S."/>
            <person name="DeCaprio D."/>
            <person name="Crawford M."/>
            <person name="Koehrsen M."/>
            <person name="Engels R."/>
            <person name="Montgomery P."/>
            <person name="Pearson M."/>
            <person name="Howarth C."/>
            <person name="Larson L."/>
            <person name="White J."/>
            <person name="O'Leary S."/>
            <person name="Kodira C."/>
            <person name="Zeng Q."/>
            <person name="Yandava C."/>
            <person name="Alvarado L."/>
            <person name="Longcore J."/>
            <person name="James T."/>
        </authorList>
    </citation>
    <scope>NUCLEOTIDE SEQUENCE [LARGE SCALE GENOMIC DNA]</scope>
    <source>
        <strain evidence="5 6">JEL423</strain>
    </source>
</reference>
<dbReference type="SMART" id="SM00166">
    <property type="entry name" value="UBX"/>
    <property type="match status" value="1"/>
</dbReference>
<dbReference type="STRING" id="403673.A0A177WA81"/>
<dbReference type="Gene3D" id="1.10.8.10">
    <property type="entry name" value="DNA helicase RuvA subunit, C-terminal domain"/>
    <property type="match status" value="1"/>
</dbReference>
<dbReference type="PANTHER" id="PTHR23333:SF20">
    <property type="entry name" value="NSFL1 COFACTOR P47"/>
    <property type="match status" value="1"/>
</dbReference>
<dbReference type="InterPro" id="IPR029071">
    <property type="entry name" value="Ubiquitin-like_domsf"/>
</dbReference>
<evidence type="ECO:0000259" key="3">
    <source>
        <dbReference type="PROSITE" id="PS51281"/>
    </source>
</evidence>
<dbReference type="VEuPathDB" id="FungiDB:BDEG_20798"/>
<dbReference type="PROSITE" id="PS51281">
    <property type="entry name" value="TAP_C"/>
    <property type="match status" value="1"/>
</dbReference>
<gene>
    <name evidence="5" type="ORF">BDEG_20798</name>
</gene>
<dbReference type="Pfam" id="PF00789">
    <property type="entry name" value="UBX"/>
    <property type="match status" value="1"/>
</dbReference>
<feature type="region of interest" description="Disordered" evidence="1">
    <location>
        <begin position="47"/>
        <end position="135"/>
    </location>
</feature>
<feature type="domain" description="TAP-C" evidence="3">
    <location>
        <begin position="6"/>
        <end position="61"/>
    </location>
</feature>
<dbReference type="InterPro" id="IPR005637">
    <property type="entry name" value="TAP_C_dom"/>
</dbReference>
<dbReference type="SUPFAM" id="SSF54236">
    <property type="entry name" value="Ubiquitin-like"/>
    <property type="match status" value="1"/>
</dbReference>
<accession>A0A177WA81</accession>
<evidence type="ECO:0000313" key="6">
    <source>
        <dbReference type="Proteomes" id="UP000077115"/>
    </source>
</evidence>
<evidence type="ECO:0000313" key="5">
    <source>
        <dbReference type="EMBL" id="OAJ36645.1"/>
    </source>
</evidence>
<dbReference type="Gene3D" id="3.30.420.210">
    <property type="entry name" value="SEP domain"/>
    <property type="match status" value="1"/>
</dbReference>
<feature type="compositionally biased region" description="Low complexity" evidence="1">
    <location>
        <begin position="47"/>
        <end position="59"/>
    </location>
</feature>
<evidence type="ECO:0008006" key="7">
    <source>
        <dbReference type="Google" id="ProtNLM"/>
    </source>
</evidence>
<name>A0A177WA81_BATDL</name>
<organism evidence="5 6">
    <name type="scientific">Batrachochytrium dendrobatidis (strain JEL423)</name>
    <dbReference type="NCBI Taxonomy" id="403673"/>
    <lineage>
        <taxon>Eukaryota</taxon>
        <taxon>Fungi</taxon>
        <taxon>Fungi incertae sedis</taxon>
        <taxon>Chytridiomycota</taxon>
        <taxon>Chytridiomycota incertae sedis</taxon>
        <taxon>Chytridiomycetes</taxon>
        <taxon>Rhizophydiales</taxon>
        <taxon>Rhizophydiales incertae sedis</taxon>
        <taxon>Batrachochytrium</taxon>
    </lineage>
</organism>
<feature type="compositionally biased region" description="Polar residues" evidence="1">
    <location>
        <begin position="63"/>
        <end position="96"/>
    </location>
</feature>
<dbReference type="GO" id="GO:0005829">
    <property type="term" value="C:cytosol"/>
    <property type="evidence" value="ECO:0007669"/>
    <property type="project" value="TreeGrafter"/>
</dbReference>
<feature type="region of interest" description="Disordered" evidence="1">
    <location>
        <begin position="168"/>
        <end position="199"/>
    </location>
</feature>
<dbReference type="InterPro" id="IPR012989">
    <property type="entry name" value="SEP_domain"/>
</dbReference>
<feature type="domain" description="SEP" evidence="4">
    <location>
        <begin position="201"/>
        <end position="266"/>
    </location>
</feature>
<dbReference type="Pfam" id="PF14555">
    <property type="entry name" value="UBA_4"/>
    <property type="match status" value="1"/>
</dbReference>
<dbReference type="CDD" id="cd14348">
    <property type="entry name" value="UBA_p47"/>
    <property type="match status" value="1"/>
</dbReference>
<sequence>MADDSSSRDETLAQFAAVTGLNGSQAQFFLESSDWDLQTAISTFFESQSAAEQSAAGSAPIQEHSTAPFPSQANNLPKSSTGKNASGFSSSNSRVKTFQEMLASTSDKEDDQEERENYFAGGEKSGVMMQGGPKEKKGDALNLVKNILTKAAKSGPSSEELEKETKPLFFGGSGRRLGSEEDVDTGPLQPVEQVTDPSTQRVERHLTFWRNGFSIDDGPLREYDDPVNQEFLKAINSGRAPTSMLNVAYGQPVEVKVAHCMQQDYQPPPKQPMAAFSGSGNRLGGIVAGGPSSSQNASVQVSIPGAYPTSPSFSCTTTVPNAIPMLTPTSTIGPLVTIDADMPTTSIQIRLGDGTRMVAKFNHTHTVQDICSFVRASRPGGAAQAFVLQTTIPVRQLTDLSQTIKDAGLLNAVVVQKYV</sequence>
<dbReference type="GO" id="GO:0007030">
    <property type="term" value="P:Golgi organization"/>
    <property type="evidence" value="ECO:0007669"/>
    <property type="project" value="TreeGrafter"/>
</dbReference>
<dbReference type="GO" id="GO:0043161">
    <property type="term" value="P:proteasome-mediated ubiquitin-dependent protein catabolic process"/>
    <property type="evidence" value="ECO:0007669"/>
    <property type="project" value="TreeGrafter"/>
</dbReference>
<evidence type="ECO:0000259" key="2">
    <source>
        <dbReference type="PROSITE" id="PS50033"/>
    </source>
</evidence>
<dbReference type="SUPFAM" id="SSF46934">
    <property type="entry name" value="UBA-like"/>
    <property type="match status" value="1"/>
</dbReference>
<dbReference type="SMART" id="SM00553">
    <property type="entry name" value="SEP"/>
    <property type="match status" value="1"/>
</dbReference>
<dbReference type="CDD" id="cd01770">
    <property type="entry name" value="UBX_UBXN2"/>
    <property type="match status" value="1"/>
</dbReference>
<dbReference type="GO" id="GO:0005634">
    <property type="term" value="C:nucleus"/>
    <property type="evidence" value="ECO:0007669"/>
    <property type="project" value="InterPro"/>
</dbReference>
<dbReference type="PROSITE" id="PS50033">
    <property type="entry name" value="UBX"/>
    <property type="match status" value="1"/>
</dbReference>
<dbReference type="GO" id="GO:0051028">
    <property type="term" value="P:mRNA transport"/>
    <property type="evidence" value="ECO:0007669"/>
    <property type="project" value="InterPro"/>
</dbReference>
<dbReference type="Gene3D" id="3.10.20.90">
    <property type="entry name" value="Phosphatidylinositol 3-kinase Catalytic Subunit, Chain A, domain 1"/>
    <property type="match status" value="1"/>
</dbReference>
<dbReference type="SUPFAM" id="SSF102848">
    <property type="entry name" value="NSFL1 (p97 ATPase) cofactor p47, SEP domain"/>
    <property type="match status" value="1"/>
</dbReference>
<dbReference type="GO" id="GO:0043130">
    <property type="term" value="F:ubiquitin binding"/>
    <property type="evidence" value="ECO:0007669"/>
    <property type="project" value="TreeGrafter"/>
</dbReference>
<protein>
    <recommendedName>
        <fullName evidence="7">SEP domain-containing protein</fullName>
    </recommendedName>
</protein>